<dbReference type="InterPro" id="IPR036770">
    <property type="entry name" value="Ankyrin_rpt-contain_sf"/>
</dbReference>
<dbReference type="PANTHER" id="PTHR24171">
    <property type="entry name" value="ANKYRIN REPEAT DOMAIN-CONTAINING PROTEIN 39-RELATED"/>
    <property type="match status" value="1"/>
</dbReference>
<dbReference type="SUPFAM" id="SSF48403">
    <property type="entry name" value="Ankyrin repeat"/>
    <property type="match status" value="1"/>
</dbReference>
<protein>
    <submittedName>
        <fullName evidence="3">Ankyrin repeat protein</fullName>
    </submittedName>
</protein>
<proteinExistence type="predicted"/>
<dbReference type="InterPro" id="IPR002110">
    <property type="entry name" value="Ankyrin_rpt"/>
</dbReference>
<dbReference type="PROSITE" id="PS50297">
    <property type="entry name" value="ANK_REP_REGION"/>
    <property type="match status" value="1"/>
</dbReference>
<dbReference type="Pfam" id="PF12796">
    <property type="entry name" value="Ank_2"/>
    <property type="match status" value="1"/>
</dbReference>
<dbReference type="EMBL" id="MK500395">
    <property type="protein sequence ID" value="QBK88696.1"/>
    <property type="molecule type" value="Genomic_DNA"/>
</dbReference>
<keyword evidence="2" id="KW-0040">ANK repeat</keyword>
<reference evidence="3" key="1">
    <citation type="journal article" date="2019" name="MBio">
        <title>Virus Genomes from Deep Sea Sediments Expand the Ocean Megavirome and Support Independent Origins of Viral Gigantism.</title>
        <authorList>
            <person name="Backstrom D."/>
            <person name="Yutin N."/>
            <person name="Jorgensen S.L."/>
            <person name="Dharamshi J."/>
            <person name="Homa F."/>
            <person name="Zaremba-Niedwiedzka K."/>
            <person name="Spang A."/>
            <person name="Wolf Y.I."/>
            <person name="Koonin E.V."/>
            <person name="Ettema T.J."/>
        </authorList>
    </citation>
    <scope>NUCLEOTIDE SEQUENCE</scope>
</reference>
<gene>
    <name evidence="3" type="ORF">LCMiAC01_03740</name>
</gene>
<organism evidence="3">
    <name type="scientific">Mimivirus LCMiAC01</name>
    <dbReference type="NCBI Taxonomy" id="2506608"/>
    <lineage>
        <taxon>Viruses</taxon>
        <taxon>Varidnaviria</taxon>
        <taxon>Bamfordvirae</taxon>
        <taxon>Nucleocytoviricota</taxon>
        <taxon>Megaviricetes</taxon>
        <taxon>Imitervirales</taxon>
        <taxon>Mimiviridae</taxon>
        <taxon>Klosneuvirinae</taxon>
    </lineage>
</organism>
<name>A0A481Z1X0_9VIRU</name>
<accession>A0A481Z1X0</accession>
<dbReference type="SMART" id="SM00248">
    <property type="entry name" value="ANK"/>
    <property type="match status" value="3"/>
</dbReference>
<keyword evidence="1" id="KW-0677">Repeat</keyword>
<dbReference type="PROSITE" id="PS50088">
    <property type="entry name" value="ANK_REPEAT"/>
    <property type="match status" value="1"/>
</dbReference>
<evidence type="ECO:0000256" key="1">
    <source>
        <dbReference type="ARBA" id="ARBA00022737"/>
    </source>
</evidence>
<evidence type="ECO:0000313" key="3">
    <source>
        <dbReference type="EMBL" id="QBK88696.1"/>
    </source>
</evidence>
<dbReference type="Gene3D" id="1.25.40.20">
    <property type="entry name" value="Ankyrin repeat-containing domain"/>
    <property type="match status" value="1"/>
</dbReference>
<sequence length="312" mass="36228">MIVLEFEKEGIYNLPDPKKKYEYYSRFPAFTTCGFTILMKWVFLTRKYPELIPKIKQLIETNRDIINKQTDDGMTALMFAAAESKLTSTDETVQILLNGGADVDIQNKYGWNALMIASYHLNICSTEKTVEMLIEGTADINLQNNKCKKVTVLMLVSFHPVEKIIKMLIDYGAYIYVKNDEGKTALYYLKKKCLYIYENIKKKIAVIESHKKKHYDDVFRHIPGYIDKLEHIPVPGYINKFKYKPGNMGALAVKIAFRISLEEHREIEKSLDGIYDDILKEKKVGKQMNILEYLCIKSSKELSEKINLFIKK</sequence>
<evidence type="ECO:0000256" key="2">
    <source>
        <dbReference type="ARBA" id="ARBA00023043"/>
    </source>
</evidence>